<evidence type="ECO:0000256" key="1">
    <source>
        <dbReference type="ARBA" id="ARBA00022468"/>
    </source>
</evidence>
<name>A0ABQ9TUR4_SAGOE</name>
<dbReference type="InterPro" id="IPR051576">
    <property type="entry name" value="PX-Rho_GAP"/>
</dbReference>
<dbReference type="PROSITE" id="PS50238">
    <property type="entry name" value="RHOGAP"/>
    <property type="match status" value="1"/>
</dbReference>
<dbReference type="SUPFAM" id="SSF48350">
    <property type="entry name" value="GTPase activation domain, GAP"/>
    <property type="match status" value="1"/>
</dbReference>
<dbReference type="PANTHER" id="PTHR15729">
    <property type="entry name" value="CDC42 GTPASE-ACTIVATING PROTEIN"/>
    <property type="match status" value="1"/>
</dbReference>
<dbReference type="InterPro" id="IPR008936">
    <property type="entry name" value="Rho_GTPase_activation_prot"/>
</dbReference>
<evidence type="ECO:0000259" key="3">
    <source>
        <dbReference type="PROSITE" id="PS50238"/>
    </source>
</evidence>
<feature type="compositionally biased region" description="Pro residues" evidence="2">
    <location>
        <begin position="135"/>
        <end position="144"/>
    </location>
</feature>
<sequence length="216" mass="23281">MSVPGEEERLVRVHDVIQQLPPPHYRTLEYLLRHLARMARHSANTSMHARNLAIVWAPNLLRSMELESVGMGGAAAFREVRVQSVVVEFLLTHVDVLFSDTFTSAGLDPAGMLSHPEDLATAPHGQGCRGGQTPHPAPDPPRLPALPRTPAQSGLSTSEGPLARGRCLLPRPKSLAGSCPSTRLLTLEEAQARTQGRLGTPTEPTTPKAPASPVER</sequence>
<reference evidence="4 5" key="1">
    <citation type="submission" date="2023-05" db="EMBL/GenBank/DDBJ databases">
        <title>B98-5 Cell Line De Novo Hybrid Assembly: An Optical Mapping Approach.</title>
        <authorList>
            <person name="Kananen K."/>
            <person name="Auerbach J.A."/>
            <person name="Kautto E."/>
            <person name="Blachly J.S."/>
        </authorList>
    </citation>
    <scope>NUCLEOTIDE SEQUENCE [LARGE SCALE GENOMIC DNA]</scope>
    <source>
        <strain evidence="4">B95-8</strain>
        <tissue evidence="4">Cell line</tissue>
    </source>
</reference>
<proteinExistence type="predicted"/>
<evidence type="ECO:0000313" key="4">
    <source>
        <dbReference type="EMBL" id="KAK2088255.1"/>
    </source>
</evidence>
<feature type="region of interest" description="Disordered" evidence="2">
    <location>
        <begin position="113"/>
        <end position="216"/>
    </location>
</feature>
<dbReference type="SMART" id="SM00324">
    <property type="entry name" value="RhoGAP"/>
    <property type="match status" value="1"/>
</dbReference>
<dbReference type="InterPro" id="IPR000198">
    <property type="entry name" value="RhoGAP_dom"/>
</dbReference>
<evidence type="ECO:0000313" key="5">
    <source>
        <dbReference type="Proteomes" id="UP001266305"/>
    </source>
</evidence>
<keyword evidence="5" id="KW-1185">Reference proteome</keyword>
<evidence type="ECO:0000256" key="2">
    <source>
        <dbReference type="SAM" id="MobiDB-lite"/>
    </source>
</evidence>
<feature type="domain" description="Rho-GAP" evidence="3">
    <location>
        <begin position="1"/>
        <end position="98"/>
    </location>
</feature>
<dbReference type="EMBL" id="JASSZA010000019">
    <property type="protein sequence ID" value="KAK2088255.1"/>
    <property type="molecule type" value="Genomic_DNA"/>
</dbReference>
<protein>
    <submittedName>
        <fullName evidence="4">Rho GTPase-activating protein 33</fullName>
    </submittedName>
</protein>
<gene>
    <name evidence="4" type="primary">ARHGAP33_2</name>
    <name evidence="4" type="ORF">P7K49_034162</name>
</gene>
<feature type="compositionally biased region" description="Low complexity" evidence="2">
    <location>
        <begin position="200"/>
        <end position="216"/>
    </location>
</feature>
<dbReference type="PANTHER" id="PTHR15729:SF11">
    <property type="entry name" value="RHO GTPASE-ACTIVATING PROTEIN 33"/>
    <property type="match status" value="1"/>
</dbReference>
<dbReference type="Pfam" id="PF00620">
    <property type="entry name" value="RhoGAP"/>
    <property type="match status" value="1"/>
</dbReference>
<comment type="caution">
    <text evidence="4">The sequence shown here is derived from an EMBL/GenBank/DDBJ whole genome shotgun (WGS) entry which is preliminary data.</text>
</comment>
<dbReference type="Gene3D" id="1.10.555.10">
    <property type="entry name" value="Rho GTPase activation protein"/>
    <property type="match status" value="1"/>
</dbReference>
<dbReference type="Proteomes" id="UP001266305">
    <property type="component" value="Unassembled WGS sequence"/>
</dbReference>
<accession>A0ABQ9TUR4</accession>
<keyword evidence="1" id="KW-0343">GTPase activation</keyword>
<organism evidence="4 5">
    <name type="scientific">Saguinus oedipus</name>
    <name type="common">Cotton-top tamarin</name>
    <name type="synonym">Oedipomidas oedipus</name>
    <dbReference type="NCBI Taxonomy" id="9490"/>
    <lineage>
        <taxon>Eukaryota</taxon>
        <taxon>Metazoa</taxon>
        <taxon>Chordata</taxon>
        <taxon>Craniata</taxon>
        <taxon>Vertebrata</taxon>
        <taxon>Euteleostomi</taxon>
        <taxon>Mammalia</taxon>
        <taxon>Eutheria</taxon>
        <taxon>Euarchontoglires</taxon>
        <taxon>Primates</taxon>
        <taxon>Haplorrhini</taxon>
        <taxon>Platyrrhini</taxon>
        <taxon>Cebidae</taxon>
        <taxon>Callitrichinae</taxon>
        <taxon>Saguinus</taxon>
    </lineage>
</organism>